<accession>A0ABS4GF09</accession>
<evidence type="ECO:0000313" key="2">
    <source>
        <dbReference type="Proteomes" id="UP001519342"/>
    </source>
</evidence>
<dbReference type="Proteomes" id="UP001519342">
    <property type="component" value="Unassembled WGS sequence"/>
</dbReference>
<gene>
    <name evidence="1" type="ORF">J2Z76_001814</name>
</gene>
<dbReference type="EMBL" id="JAGGKS010000005">
    <property type="protein sequence ID" value="MBP1925950.1"/>
    <property type="molecule type" value="Genomic_DNA"/>
</dbReference>
<dbReference type="Pfam" id="PF08812">
    <property type="entry name" value="YtxC"/>
    <property type="match status" value="1"/>
</dbReference>
<sequence length="278" mass="32694">MELLSLEISGNENVEITKNIEIITSVDNSDIKIEFSSTDEGNIRIKYFTKETINRKDSLEKVVSKITKLLQAYTKHESCVYLEENYFYFDEDEFNEIKEIIEEEVENDIKVQLVIKNKLKEVLENSKSINLNGFIKFRLKFISLYASQIVEKCIDNYLMKKEYLDFISVIRYISDVDEKEQDVVNIMYNNHKLQIYDSNMKKLNYIGAIEISQELDGKILEYNELIINILLNISPKKIIMHTKVEKGDEESENTIEIIKRIFENKVEICKGCKFCELV</sequence>
<dbReference type="RefSeq" id="WP_209511695.1">
    <property type="nucleotide sequence ID" value="NZ_JAGGKS010000005.1"/>
</dbReference>
<keyword evidence="2" id="KW-1185">Reference proteome</keyword>
<proteinExistence type="predicted"/>
<reference evidence="1 2" key="1">
    <citation type="submission" date="2021-03" db="EMBL/GenBank/DDBJ databases">
        <title>Genomic Encyclopedia of Type Strains, Phase IV (KMG-IV): sequencing the most valuable type-strain genomes for metagenomic binning, comparative biology and taxonomic classification.</title>
        <authorList>
            <person name="Goeker M."/>
        </authorList>
    </citation>
    <scope>NUCLEOTIDE SEQUENCE [LARGE SCALE GENOMIC DNA]</scope>
    <source>
        <strain evidence="1 2">DSM 24004</strain>
    </source>
</reference>
<protein>
    <submittedName>
        <fullName evidence="1">Sporulation protein YtxC</fullName>
    </submittedName>
</protein>
<organism evidence="1 2">
    <name type="scientific">Sedimentibacter acidaminivorans</name>
    <dbReference type="NCBI Taxonomy" id="913099"/>
    <lineage>
        <taxon>Bacteria</taxon>
        <taxon>Bacillati</taxon>
        <taxon>Bacillota</taxon>
        <taxon>Tissierellia</taxon>
        <taxon>Sedimentibacter</taxon>
    </lineage>
</organism>
<name>A0ABS4GF09_9FIRM</name>
<comment type="caution">
    <text evidence="1">The sequence shown here is derived from an EMBL/GenBank/DDBJ whole genome shotgun (WGS) entry which is preliminary data.</text>
</comment>
<dbReference type="InterPro" id="IPR014199">
    <property type="entry name" value="Spore_YtxC"/>
</dbReference>
<evidence type="ECO:0000313" key="1">
    <source>
        <dbReference type="EMBL" id="MBP1925950.1"/>
    </source>
</evidence>